<dbReference type="EMBL" id="QXJK01000023">
    <property type="protein sequence ID" value="RIX33143.1"/>
    <property type="molecule type" value="Genomic_DNA"/>
</dbReference>
<dbReference type="STRING" id="1451189.CFAL_03085"/>
<keyword evidence="3" id="KW-1185">Reference proteome</keyword>
<dbReference type="OrthoDB" id="5188485at2"/>
<dbReference type="Proteomes" id="UP000285278">
    <property type="component" value="Unassembled WGS sequence"/>
</dbReference>
<dbReference type="PIRSF" id="PIRSF038991">
    <property type="entry name" value="Protein_AbrB"/>
    <property type="match status" value="1"/>
</dbReference>
<feature type="transmembrane region" description="Helical" evidence="1">
    <location>
        <begin position="145"/>
        <end position="166"/>
    </location>
</feature>
<feature type="transmembrane region" description="Helical" evidence="1">
    <location>
        <begin position="29"/>
        <end position="48"/>
    </location>
</feature>
<keyword evidence="1" id="KW-0472">Membrane</keyword>
<feature type="transmembrane region" description="Helical" evidence="1">
    <location>
        <begin position="85"/>
        <end position="104"/>
    </location>
</feature>
<protein>
    <submittedName>
        <fullName evidence="2">AbrB family transcriptional regulator</fullName>
    </submittedName>
</protein>
<evidence type="ECO:0000313" key="2">
    <source>
        <dbReference type="EMBL" id="RIX33143.1"/>
    </source>
</evidence>
<feature type="transmembrane region" description="Helical" evidence="1">
    <location>
        <begin position="336"/>
        <end position="357"/>
    </location>
</feature>
<reference evidence="2 3" key="1">
    <citation type="submission" date="2018-09" db="EMBL/GenBank/DDBJ databases">
        <title>Optimization and identification of Corynebacterium falsenii FN1-14 from fish paste.</title>
        <authorList>
            <person name="Daroonpunt R."/>
            <person name="Tanasupawat S."/>
        </authorList>
    </citation>
    <scope>NUCLEOTIDE SEQUENCE [LARGE SCALE GENOMIC DNA]</scope>
    <source>
        <strain evidence="2 3">FN1-14</strain>
    </source>
</reference>
<feature type="transmembrane region" description="Helical" evidence="1">
    <location>
        <begin position="274"/>
        <end position="299"/>
    </location>
</feature>
<feature type="transmembrane region" description="Helical" evidence="1">
    <location>
        <begin position="186"/>
        <end position="205"/>
    </location>
</feature>
<feature type="transmembrane region" description="Helical" evidence="1">
    <location>
        <begin position="217"/>
        <end position="239"/>
    </location>
</feature>
<dbReference type="GO" id="GO:0016020">
    <property type="term" value="C:membrane"/>
    <property type="evidence" value="ECO:0007669"/>
    <property type="project" value="InterPro"/>
</dbReference>
<dbReference type="InterPro" id="IPR007820">
    <property type="entry name" value="AbrB_fam"/>
</dbReference>
<dbReference type="NCBIfam" id="TIGR03082">
    <property type="entry name" value="Gneg_AbrB_dup"/>
    <property type="match status" value="1"/>
</dbReference>
<dbReference type="PANTHER" id="PTHR38457:SF1">
    <property type="entry name" value="REGULATOR ABRB-RELATED"/>
    <property type="match status" value="1"/>
</dbReference>
<feature type="transmembrane region" description="Helical" evidence="1">
    <location>
        <begin position="60"/>
        <end position="79"/>
    </location>
</feature>
<keyword evidence="1" id="KW-1133">Transmembrane helix</keyword>
<comment type="caution">
    <text evidence="2">The sequence shown here is derived from an EMBL/GenBank/DDBJ whole genome shotgun (WGS) entry which is preliminary data.</text>
</comment>
<keyword evidence="1" id="KW-0812">Transmembrane</keyword>
<gene>
    <name evidence="2" type="ORF">D3M95_11100</name>
</gene>
<dbReference type="InterPro" id="IPR017516">
    <property type="entry name" value="AbrB_dup"/>
</dbReference>
<dbReference type="Pfam" id="PF05145">
    <property type="entry name" value="AbrB"/>
    <property type="match status" value="1"/>
</dbReference>
<dbReference type="GO" id="GO:0010468">
    <property type="term" value="P:regulation of gene expression"/>
    <property type="evidence" value="ECO:0007669"/>
    <property type="project" value="InterPro"/>
</dbReference>
<sequence>MPTFSVVILSIISIGLAIACEAVGVPAAWIFAFLIVFGIYAIFGDRQVSPPRKAMIPSQVIIALLCTAPLTTTTVGTIVSYAGPTIISLVVTLSVCVLAAWLLVRVHRTSPQTAVLSTLAGGASAMVMLSTELKADTRFVTLTQYLRVSIVVLTLPAIVGILGSLGGTSSEGSVAASDNQLLDLSTSWQGVVGCLVVGCAVWAFTKLTSRWFTISSPYLLVSIAFAMIAVMVFGVPHAFITPDGVLVKIAYALIGVQAGGTLTKGALRQFIKALPIIISVIALMIGLSIVTAFVIAGLWNFRVLDAYLATVPGGIYAVLAFAHDAGSAPIVTVIQVMRMITMLVVGAYAPQIIRLLFGRQKAR</sequence>
<dbReference type="PANTHER" id="PTHR38457">
    <property type="entry name" value="REGULATOR ABRB-RELATED"/>
    <property type="match status" value="1"/>
</dbReference>
<proteinExistence type="predicted"/>
<evidence type="ECO:0000313" key="3">
    <source>
        <dbReference type="Proteomes" id="UP000285278"/>
    </source>
</evidence>
<evidence type="ECO:0000256" key="1">
    <source>
        <dbReference type="SAM" id="Phobius"/>
    </source>
</evidence>
<name>A0A418Q4G0_9CORY</name>
<organism evidence="2 3">
    <name type="scientific">Corynebacterium falsenii</name>
    <dbReference type="NCBI Taxonomy" id="108486"/>
    <lineage>
        <taxon>Bacteria</taxon>
        <taxon>Bacillati</taxon>
        <taxon>Actinomycetota</taxon>
        <taxon>Actinomycetes</taxon>
        <taxon>Mycobacteriales</taxon>
        <taxon>Corynebacteriaceae</taxon>
        <taxon>Corynebacterium</taxon>
    </lineage>
</organism>
<dbReference type="AlphaFoldDB" id="A0A418Q4G0"/>
<accession>A0A418Q4G0</accession>